<dbReference type="GO" id="GO:0016020">
    <property type="term" value="C:membrane"/>
    <property type="evidence" value="ECO:0007669"/>
    <property type="project" value="UniProtKB-SubCell"/>
</dbReference>
<dbReference type="AlphaFoldDB" id="A0A4Y2S2H6"/>
<feature type="transmembrane region" description="Helical" evidence="10">
    <location>
        <begin position="324"/>
        <end position="348"/>
    </location>
</feature>
<dbReference type="GO" id="GO:0004983">
    <property type="term" value="F:neuropeptide Y receptor activity"/>
    <property type="evidence" value="ECO:0007669"/>
    <property type="project" value="InterPro"/>
</dbReference>
<dbReference type="EMBL" id="BGPR01019501">
    <property type="protein sequence ID" value="GBN82135.1"/>
    <property type="molecule type" value="Genomic_DNA"/>
</dbReference>
<evidence type="ECO:0000259" key="11">
    <source>
        <dbReference type="PROSITE" id="PS50262"/>
    </source>
</evidence>
<dbReference type="InterPro" id="IPR017452">
    <property type="entry name" value="GPCR_Rhodpsn_7TM"/>
</dbReference>
<gene>
    <name evidence="13" type="primary">NPFR_4</name>
    <name evidence="12" type="synonym">NPFR_2</name>
    <name evidence="13" type="ORF">AVEN_270447_1</name>
    <name evidence="12" type="ORF">AVEN_67818_1</name>
</gene>
<proteinExistence type="inferred from homology"/>
<feature type="transmembrane region" description="Helical" evidence="10">
    <location>
        <begin position="179"/>
        <end position="199"/>
    </location>
</feature>
<dbReference type="PROSITE" id="PS50262">
    <property type="entry name" value="G_PROTEIN_RECEP_F1_2"/>
    <property type="match status" value="1"/>
</dbReference>
<organism evidence="13 14">
    <name type="scientific">Araneus ventricosus</name>
    <name type="common">Orbweaver spider</name>
    <name type="synonym">Epeira ventricosa</name>
    <dbReference type="NCBI Taxonomy" id="182803"/>
    <lineage>
        <taxon>Eukaryota</taxon>
        <taxon>Metazoa</taxon>
        <taxon>Ecdysozoa</taxon>
        <taxon>Arthropoda</taxon>
        <taxon>Chelicerata</taxon>
        <taxon>Arachnida</taxon>
        <taxon>Araneae</taxon>
        <taxon>Araneomorphae</taxon>
        <taxon>Entelegynae</taxon>
        <taxon>Araneoidea</taxon>
        <taxon>Araneidae</taxon>
        <taxon>Araneus</taxon>
    </lineage>
</organism>
<comment type="similarity">
    <text evidence="2 9">Belongs to the G-protein coupled receptor 1 family.</text>
</comment>
<dbReference type="PROSITE" id="PS00237">
    <property type="entry name" value="G_PROTEIN_RECEP_F1_1"/>
    <property type="match status" value="1"/>
</dbReference>
<feature type="transmembrane region" description="Helical" evidence="10">
    <location>
        <begin position="100"/>
        <end position="125"/>
    </location>
</feature>
<evidence type="ECO:0000313" key="14">
    <source>
        <dbReference type="Proteomes" id="UP000499080"/>
    </source>
</evidence>
<keyword evidence="3 9" id="KW-0812">Transmembrane</keyword>
<dbReference type="PRINTS" id="PR01012">
    <property type="entry name" value="NRPEPTIDEYR"/>
</dbReference>
<evidence type="ECO:0000256" key="8">
    <source>
        <dbReference type="ARBA" id="ARBA00023224"/>
    </source>
</evidence>
<evidence type="ECO:0000256" key="10">
    <source>
        <dbReference type="SAM" id="Phobius"/>
    </source>
</evidence>
<keyword evidence="4 10" id="KW-1133">Transmembrane helix</keyword>
<evidence type="ECO:0000256" key="7">
    <source>
        <dbReference type="ARBA" id="ARBA00023170"/>
    </source>
</evidence>
<evidence type="ECO:0000256" key="3">
    <source>
        <dbReference type="ARBA" id="ARBA00022692"/>
    </source>
</evidence>
<dbReference type="Proteomes" id="UP000499080">
    <property type="component" value="Unassembled WGS sequence"/>
</dbReference>
<evidence type="ECO:0000256" key="1">
    <source>
        <dbReference type="ARBA" id="ARBA00004141"/>
    </source>
</evidence>
<dbReference type="OrthoDB" id="9046662at2759"/>
<dbReference type="EMBL" id="BGPR01019512">
    <property type="protein sequence ID" value="GBN82167.1"/>
    <property type="molecule type" value="Genomic_DNA"/>
</dbReference>
<protein>
    <submittedName>
        <fullName evidence="13">Neuropeptide F receptor</fullName>
    </submittedName>
</protein>
<evidence type="ECO:0000256" key="9">
    <source>
        <dbReference type="RuleBase" id="RU000688"/>
    </source>
</evidence>
<dbReference type="PANTHER" id="PTHR24235">
    <property type="entry name" value="NEUROPEPTIDE Y RECEPTOR"/>
    <property type="match status" value="1"/>
</dbReference>
<evidence type="ECO:0000256" key="2">
    <source>
        <dbReference type="ARBA" id="ARBA00010663"/>
    </source>
</evidence>
<feature type="transmembrane region" description="Helical" evidence="10">
    <location>
        <begin position="64"/>
        <end position="88"/>
    </location>
</feature>
<sequence>MAHIFQDQELVMPAMSSTSLGGLIFIDKNISILPRLNFSFDDAVKEIERHTSTDSMFDKVTETIIIFTYSLLIISGIISNFIVSGIIVTKTKICSTRYAYVINLSISDLILCVFCMPFSLIALIKRRWILGLTLCKLVPFVQAATVFLSSATVSAIAVDRHKNVLSTFPSGRRRQHKEVIITIIAVWTISFIISSPILYAQTVRNVGLPHIYVYEKCLEEWPWDNAKGLYTVIIVLVQFLIPTLVLIITHLRIEAHLNYASSRYNKSAKRPSEERVQKERQRNRRATFVLLMISAVFSITWLPWNIFNLIADFYPDCMTVESLYLGFVVCHIIAMTSTTTNPILYGWFNSNIRKEILSVRDKISNIISNRKDTSACKRDVKDKACDTNL</sequence>
<keyword evidence="5 9" id="KW-0297">G-protein coupled receptor</keyword>
<keyword evidence="6 10" id="KW-0472">Membrane</keyword>
<keyword evidence="7 9" id="KW-0675">Receptor</keyword>
<keyword evidence="14" id="KW-1185">Reference proteome</keyword>
<dbReference type="Gene3D" id="1.20.1070.10">
    <property type="entry name" value="Rhodopsin 7-helix transmembrane proteins"/>
    <property type="match status" value="1"/>
</dbReference>
<evidence type="ECO:0000256" key="6">
    <source>
        <dbReference type="ARBA" id="ARBA00023136"/>
    </source>
</evidence>
<dbReference type="InterPro" id="IPR000276">
    <property type="entry name" value="GPCR_Rhodpsn"/>
</dbReference>
<dbReference type="SUPFAM" id="SSF81321">
    <property type="entry name" value="Family A G protein-coupled receptor-like"/>
    <property type="match status" value="1"/>
</dbReference>
<feature type="transmembrane region" description="Helical" evidence="10">
    <location>
        <begin position="228"/>
        <end position="248"/>
    </location>
</feature>
<accession>A0A4Y2S2H6</accession>
<evidence type="ECO:0000313" key="13">
    <source>
        <dbReference type="EMBL" id="GBN82167.1"/>
    </source>
</evidence>
<dbReference type="Pfam" id="PF00001">
    <property type="entry name" value="7tm_1"/>
    <property type="match status" value="1"/>
</dbReference>
<dbReference type="PRINTS" id="PR00237">
    <property type="entry name" value="GPCRRHODOPSN"/>
</dbReference>
<comment type="caution">
    <text evidence="13">The sequence shown here is derived from an EMBL/GenBank/DDBJ whole genome shotgun (WGS) entry which is preliminary data.</text>
</comment>
<reference evidence="13 14" key="1">
    <citation type="journal article" date="2019" name="Sci. Rep.">
        <title>Orb-weaving spider Araneus ventricosus genome elucidates the spidroin gene catalogue.</title>
        <authorList>
            <person name="Kono N."/>
            <person name="Nakamura H."/>
            <person name="Ohtoshi R."/>
            <person name="Moran D.A.P."/>
            <person name="Shinohara A."/>
            <person name="Yoshida Y."/>
            <person name="Fujiwara M."/>
            <person name="Mori M."/>
            <person name="Tomita M."/>
            <person name="Arakawa K."/>
        </authorList>
    </citation>
    <scope>NUCLEOTIDE SEQUENCE [LARGE SCALE GENOMIC DNA]</scope>
</reference>
<evidence type="ECO:0000256" key="5">
    <source>
        <dbReference type="ARBA" id="ARBA00023040"/>
    </source>
</evidence>
<evidence type="ECO:0000256" key="4">
    <source>
        <dbReference type="ARBA" id="ARBA00022989"/>
    </source>
</evidence>
<feature type="transmembrane region" description="Helical" evidence="10">
    <location>
        <begin position="137"/>
        <end position="158"/>
    </location>
</feature>
<keyword evidence="8 9" id="KW-0807">Transducer</keyword>
<feature type="transmembrane region" description="Helical" evidence="10">
    <location>
        <begin position="286"/>
        <end position="304"/>
    </location>
</feature>
<dbReference type="PANTHER" id="PTHR24235:SF12">
    <property type="entry name" value="G-PROTEIN COUPLED RECEPTORS FAMILY 1 PROFILE DOMAIN-CONTAINING PROTEIN"/>
    <property type="match status" value="1"/>
</dbReference>
<evidence type="ECO:0000313" key="12">
    <source>
        <dbReference type="EMBL" id="GBN82135.1"/>
    </source>
</evidence>
<name>A0A4Y2S2H6_ARAVE</name>
<dbReference type="InterPro" id="IPR000611">
    <property type="entry name" value="NPY_rcpt"/>
</dbReference>
<comment type="subcellular location">
    <subcellularLocation>
        <location evidence="1">Membrane</location>
        <topology evidence="1">Multi-pass membrane protein</topology>
    </subcellularLocation>
</comment>
<feature type="domain" description="G-protein coupled receptors family 1 profile" evidence="11">
    <location>
        <begin position="79"/>
        <end position="345"/>
    </location>
</feature>